<dbReference type="InParanoid" id="A0A1E7EZ18"/>
<dbReference type="PANTHER" id="PTHR48112">
    <property type="entry name" value="HIGH MOBILITY GROUP PROTEIN DSP1"/>
    <property type="match status" value="1"/>
</dbReference>
<dbReference type="InterPro" id="IPR001739">
    <property type="entry name" value="Methyl_CpG_DNA-bd"/>
</dbReference>
<feature type="compositionally biased region" description="Gly residues" evidence="3">
    <location>
        <begin position="1"/>
        <end position="10"/>
    </location>
</feature>
<evidence type="ECO:0000256" key="2">
    <source>
        <dbReference type="PROSITE-ProRule" id="PRU00267"/>
    </source>
</evidence>
<dbReference type="Gene3D" id="3.30.890.10">
    <property type="entry name" value="Methyl-cpg-binding Protein 2, Chain A"/>
    <property type="match status" value="1"/>
</dbReference>
<feature type="region of interest" description="Disordered" evidence="3">
    <location>
        <begin position="604"/>
        <end position="623"/>
    </location>
</feature>
<dbReference type="SUPFAM" id="SSF47095">
    <property type="entry name" value="HMG-box"/>
    <property type="match status" value="1"/>
</dbReference>
<dbReference type="InterPro" id="IPR036910">
    <property type="entry name" value="HMG_box_dom_sf"/>
</dbReference>
<dbReference type="EMBL" id="KV784369">
    <property type="protein sequence ID" value="OEU11211.1"/>
    <property type="molecule type" value="Genomic_DNA"/>
</dbReference>
<feature type="compositionally biased region" description="Polar residues" evidence="3">
    <location>
        <begin position="738"/>
        <end position="754"/>
    </location>
</feature>
<evidence type="ECO:0000256" key="3">
    <source>
        <dbReference type="SAM" id="MobiDB-lite"/>
    </source>
</evidence>
<name>A0A1E7EZ18_9STRA</name>
<dbReference type="PROSITE" id="PS50982">
    <property type="entry name" value="MBD"/>
    <property type="match status" value="1"/>
</dbReference>
<dbReference type="InterPro" id="IPR003347">
    <property type="entry name" value="JmjC_dom"/>
</dbReference>
<protein>
    <recommendedName>
        <fullName evidence="9">HMG box domain-containing protein</fullName>
    </recommendedName>
</protein>
<feature type="region of interest" description="Disordered" evidence="3">
    <location>
        <begin position="180"/>
        <end position="221"/>
    </location>
</feature>
<keyword evidence="8" id="KW-1185">Reference proteome</keyword>
<feature type="region of interest" description="Disordered" evidence="3">
    <location>
        <begin position="238"/>
        <end position="265"/>
    </location>
</feature>
<evidence type="ECO:0008006" key="9">
    <source>
        <dbReference type="Google" id="ProtNLM"/>
    </source>
</evidence>
<feature type="domain" description="MBD" evidence="5">
    <location>
        <begin position="298"/>
        <end position="368"/>
    </location>
</feature>
<feature type="compositionally biased region" description="Polar residues" evidence="3">
    <location>
        <begin position="695"/>
        <end position="718"/>
    </location>
</feature>
<feature type="compositionally biased region" description="Basic and acidic residues" evidence="3">
    <location>
        <begin position="386"/>
        <end position="410"/>
    </location>
</feature>
<feature type="compositionally biased region" description="Low complexity" evidence="3">
    <location>
        <begin position="1371"/>
        <end position="1390"/>
    </location>
</feature>
<dbReference type="Proteomes" id="UP000095751">
    <property type="component" value="Unassembled WGS sequence"/>
</dbReference>
<dbReference type="PROSITE" id="PS50118">
    <property type="entry name" value="HMG_BOX_2"/>
    <property type="match status" value="1"/>
</dbReference>
<dbReference type="InterPro" id="IPR016177">
    <property type="entry name" value="DNA-bd_dom_sf"/>
</dbReference>
<dbReference type="Gene3D" id="1.10.30.10">
    <property type="entry name" value="High mobility group box domain"/>
    <property type="match status" value="1"/>
</dbReference>
<dbReference type="InterPro" id="IPR050342">
    <property type="entry name" value="HMGB"/>
</dbReference>
<organism evidence="7 8">
    <name type="scientific">Fragilariopsis cylindrus CCMP1102</name>
    <dbReference type="NCBI Taxonomy" id="635003"/>
    <lineage>
        <taxon>Eukaryota</taxon>
        <taxon>Sar</taxon>
        <taxon>Stramenopiles</taxon>
        <taxon>Ochrophyta</taxon>
        <taxon>Bacillariophyta</taxon>
        <taxon>Bacillariophyceae</taxon>
        <taxon>Bacillariophycidae</taxon>
        <taxon>Bacillariales</taxon>
        <taxon>Bacillariaceae</taxon>
        <taxon>Fragilariopsis</taxon>
    </lineage>
</organism>
<feature type="compositionally biased region" description="Low complexity" evidence="3">
    <location>
        <begin position="56"/>
        <end position="72"/>
    </location>
</feature>
<dbReference type="SUPFAM" id="SSF54171">
    <property type="entry name" value="DNA-binding domain"/>
    <property type="match status" value="1"/>
</dbReference>
<feature type="region of interest" description="Disordered" evidence="3">
    <location>
        <begin position="1354"/>
        <end position="1420"/>
    </location>
</feature>
<dbReference type="InterPro" id="IPR009071">
    <property type="entry name" value="HMG_box_dom"/>
</dbReference>
<reference evidence="7 8" key="1">
    <citation type="submission" date="2016-09" db="EMBL/GenBank/DDBJ databases">
        <title>Extensive genetic diversity and differential bi-allelic expression allows diatom success in the polar Southern Ocean.</title>
        <authorList>
            <consortium name="DOE Joint Genome Institute"/>
            <person name="Mock T."/>
            <person name="Otillar R.P."/>
            <person name="Strauss J."/>
            <person name="Dupont C."/>
            <person name="Frickenhaus S."/>
            <person name="Maumus F."/>
            <person name="Mcmullan M."/>
            <person name="Sanges R."/>
            <person name="Schmutz J."/>
            <person name="Toseland A."/>
            <person name="Valas R."/>
            <person name="Veluchamy A."/>
            <person name="Ward B.J."/>
            <person name="Allen A."/>
            <person name="Barry K."/>
            <person name="Falciatore A."/>
            <person name="Ferrante M."/>
            <person name="Fortunato A.E."/>
            <person name="Gloeckner G."/>
            <person name="Gruber A."/>
            <person name="Hipkin R."/>
            <person name="Janech M."/>
            <person name="Kroth P."/>
            <person name="Leese F."/>
            <person name="Lindquist E."/>
            <person name="Lyon B.R."/>
            <person name="Martin J."/>
            <person name="Mayer C."/>
            <person name="Parker M."/>
            <person name="Quesneville H."/>
            <person name="Raymond J."/>
            <person name="Uhlig C."/>
            <person name="Valentin K.U."/>
            <person name="Worden A.Z."/>
            <person name="Armbrust E.V."/>
            <person name="Bowler C."/>
            <person name="Green B."/>
            <person name="Moulton V."/>
            <person name="Van Oosterhout C."/>
            <person name="Grigoriev I."/>
        </authorList>
    </citation>
    <scope>NUCLEOTIDE SEQUENCE [LARGE SCALE GENOMIC DNA]</scope>
    <source>
        <strain evidence="7 8">CCMP1102</strain>
    </source>
</reference>
<feature type="DNA-binding region" description="HMG box" evidence="2">
    <location>
        <begin position="410"/>
        <end position="483"/>
    </location>
</feature>
<evidence type="ECO:0000256" key="1">
    <source>
        <dbReference type="ARBA" id="ARBA00023125"/>
    </source>
</evidence>
<evidence type="ECO:0000259" key="5">
    <source>
        <dbReference type="PROSITE" id="PS50982"/>
    </source>
</evidence>
<dbReference type="InterPro" id="IPR041667">
    <property type="entry name" value="Cupin_8"/>
</dbReference>
<feature type="domain" description="HMG box" evidence="4">
    <location>
        <begin position="410"/>
        <end position="483"/>
    </location>
</feature>
<feature type="region of interest" description="Disordered" evidence="3">
    <location>
        <begin position="368"/>
        <end position="417"/>
    </location>
</feature>
<feature type="compositionally biased region" description="Basic residues" evidence="3">
    <location>
        <begin position="212"/>
        <end position="221"/>
    </location>
</feature>
<evidence type="ECO:0000259" key="6">
    <source>
        <dbReference type="PROSITE" id="PS51184"/>
    </source>
</evidence>
<feature type="compositionally biased region" description="Polar residues" evidence="3">
    <location>
        <begin position="188"/>
        <end position="197"/>
    </location>
</feature>
<dbReference type="SMART" id="SM00398">
    <property type="entry name" value="HMG"/>
    <property type="match status" value="1"/>
</dbReference>
<dbReference type="Pfam" id="PF00505">
    <property type="entry name" value="HMG_box"/>
    <property type="match status" value="1"/>
</dbReference>
<gene>
    <name evidence="7" type="ORF">FRACYDRAFT_246324</name>
</gene>
<feature type="domain" description="JmjC" evidence="6">
    <location>
        <begin position="892"/>
        <end position="1041"/>
    </location>
</feature>
<keyword evidence="2" id="KW-0539">Nucleus</keyword>
<dbReference type="PROSITE" id="PS51184">
    <property type="entry name" value="JMJC"/>
    <property type="match status" value="1"/>
</dbReference>
<dbReference type="OrthoDB" id="47172at2759"/>
<dbReference type="GO" id="GO:0005634">
    <property type="term" value="C:nucleus"/>
    <property type="evidence" value="ECO:0007669"/>
    <property type="project" value="UniProtKB-UniRule"/>
</dbReference>
<dbReference type="SUPFAM" id="SSF51197">
    <property type="entry name" value="Clavaminate synthase-like"/>
    <property type="match status" value="1"/>
</dbReference>
<keyword evidence="1 2" id="KW-0238">DNA-binding</keyword>
<feature type="region of interest" description="Disordered" evidence="3">
    <location>
        <begin position="693"/>
        <end position="718"/>
    </location>
</feature>
<accession>A0A1E7EZ18</accession>
<proteinExistence type="predicted"/>
<dbReference type="Pfam" id="PF13621">
    <property type="entry name" value="Cupin_8"/>
    <property type="match status" value="1"/>
</dbReference>
<feature type="region of interest" description="Disordered" evidence="3">
    <location>
        <begin position="35"/>
        <end position="72"/>
    </location>
</feature>
<evidence type="ECO:0000259" key="4">
    <source>
        <dbReference type="PROSITE" id="PS50118"/>
    </source>
</evidence>
<dbReference type="KEGG" id="fcy:FRACYDRAFT_246324"/>
<evidence type="ECO:0000313" key="7">
    <source>
        <dbReference type="EMBL" id="OEU11211.1"/>
    </source>
</evidence>
<sequence>MTVPPTGGGSNESSSSPSTVVMTTNRAMVAAVTADADADKEKSGTINCSGIMVPNSNSSSSSSSSLSPTTTTTTTISVIDNITMDVSSDAEMVGAATTVPLGGGRGLEDDSSAVVMALESDGSGSDGTTSQVVVGTGVNVNSKASIMDGAAVSNSVPVPVSSSVSVPGPNATVFKTTTSTTTTTTTTADNNSLTKNTGSKDDPITVSDNTRARRTRNNSKKRNNVALLAALESEDEDGSCDEILSSPANTPTKKRRPSPTTITVAGITSTPTRTRTTSTNTSELDVHIPVPHNVIMSCDGDDNDNIQLPEGWTFVIRLDNTKKRFKHYYSPKLQLRLRSRPEIKRFMHALNTQEANGDENKAFNIAGLRGGSGYVKKNNKKKKNNKNTDNDNHDNDTNHDDCDNNNDPKPKRPPSPYVAYINYHREQVKKDHSNDSKVNGGSSIVSKILTKMWNELSDKKRNEFKQKDQHLWDAFNIKMNDWKARNPNRNKNNKNKKMKCGLAQLPPASPLTLSNVSGLAIHDEAISCIGCGKRFKSKAGLSIIQEVAKEWYTESKNDKARQHKQLEDMKRLGLIVDDDDGDDGNNNVISLEEDDSTFTIQRSSVVPPLGGSRGSKKGVSTHIDESVTEDTNWKWDESSQINLRDVQRIDVNSENVRQLVTDARINGTPIVLTGHIGWANFAKRWLRKRSRSDIETNNTGNSTATGITNASATAKATNESAKAVVKSVIDSMMTRLEQQTTTTPGDATNSTEVTSIDVPSKDAESGARVDSIVDNIDSDDNLLDLSDPSWYLDVQAMSDDIGSEEVPVVKRNYNESKPISGNILASKFIEAGWPDAITIAKIKNQRLVSSSSSTSSSLLLSPSSKKKKKSALYLHQWQFPLSEVACKKLCHKSVPLPNHILGEDLLKYWLDRVKLDSPLQYLFMGREDTMSKIHRDPGGLAISIAPITGEKECVLVHRDDGHACLYHTRASLDPDRIDLDAYPLLPYARIWKTSIIPGEILLMPHGTYHQCQNITPCLSYSRFHLDVINLRAFLQSLFDGDASELQQDEVLWNAAQEIIRIIEKATDEKRQVDTELVDTVDALRALRNITREITRKLHVRQTVKGITSAESSSLLSAVKIDGDMEIWQKLVDDIDITLHEFRYRFNKKLPAFRKKRLVGKKILALPAMAFRGKAKPAKLSEITGRSNEPVVAFECPTDRGFLSLSKEPAIIATAEERKVVTDDIDLVAVGDKIMVRIEGRQCSGKLLEVASDMHVACMSFEDLPSLYNDYIPCDLIRIPSVGGSCLVEPPLEEIKPGKLMIGLIGKDEYRGIVQHVKRGKMFKVELDFGNEYTVERLIDSDSILSVTSLKCRDDDQKNKQQQQYNVDGGSPATDPAAATTTTKVKVEATTIEMNEEGDKSKETVTGTNSIGNEEGNVMRE</sequence>
<feature type="region of interest" description="Disordered" evidence="3">
    <location>
        <begin position="738"/>
        <end position="767"/>
    </location>
</feature>
<evidence type="ECO:0000313" key="8">
    <source>
        <dbReference type="Proteomes" id="UP000095751"/>
    </source>
</evidence>
<dbReference type="GO" id="GO:0003677">
    <property type="term" value="F:DNA binding"/>
    <property type="evidence" value="ECO:0007669"/>
    <property type="project" value="UniProtKB-UniRule"/>
</dbReference>
<dbReference type="Gene3D" id="2.60.120.650">
    <property type="entry name" value="Cupin"/>
    <property type="match status" value="1"/>
</dbReference>
<feature type="region of interest" description="Disordered" evidence="3">
    <location>
        <begin position="1"/>
        <end position="20"/>
    </location>
</feature>